<evidence type="ECO:0000256" key="1">
    <source>
        <dbReference type="ARBA" id="ARBA00022676"/>
    </source>
</evidence>
<dbReference type="EMBL" id="QNSB01000004">
    <property type="protein sequence ID" value="RBP72076.1"/>
    <property type="molecule type" value="Genomic_DNA"/>
</dbReference>
<comment type="caution">
    <text evidence="5">The sequence shown here is derived from an EMBL/GenBank/DDBJ whole genome shotgun (WGS) entry which is preliminary data.</text>
</comment>
<dbReference type="InterPro" id="IPR001347">
    <property type="entry name" value="SIS_dom"/>
</dbReference>
<keyword evidence="6" id="KW-1185">Reference proteome</keyword>
<dbReference type="AlphaFoldDB" id="A0A366IM10"/>
<keyword evidence="2" id="KW-0808">Transferase</keyword>
<dbReference type="InterPro" id="IPR035461">
    <property type="entry name" value="GmhA/DiaA"/>
</dbReference>
<keyword evidence="1" id="KW-0328">Glycosyltransferase</keyword>
<dbReference type="Gene3D" id="3.40.50.2000">
    <property type="entry name" value="Glycogen Phosphorylase B"/>
    <property type="match status" value="2"/>
</dbReference>
<dbReference type="GO" id="GO:0016757">
    <property type="term" value="F:glycosyltransferase activity"/>
    <property type="evidence" value="ECO:0007669"/>
    <property type="project" value="UniProtKB-KW"/>
</dbReference>
<evidence type="ECO:0000313" key="5">
    <source>
        <dbReference type="EMBL" id="RBP72076.1"/>
    </source>
</evidence>
<dbReference type="Pfam" id="PF13439">
    <property type="entry name" value="Glyco_transf_4"/>
    <property type="match status" value="1"/>
</dbReference>
<dbReference type="GO" id="GO:1901135">
    <property type="term" value="P:carbohydrate derivative metabolic process"/>
    <property type="evidence" value="ECO:0007669"/>
    <property type="project" value="InterPro"/>
</dbReference>
<evidence type="ECO:0000256" key="2">
    <source>
        <dbReference type="ARBA" id="ARBA00022679"/>
    </source>
</evidence>
<dbReference type="Pfam" id="PF13580">
    <property type="entry name" value="SIS_2"/>
    <property type="match status" value="1"/>
</dbReference>
<dbReference type="Pfam" id="PF00534">
    <property type="entry name" value="Glycos_transf_1"/>
    <property type="match status" value="1"/>
</dbReference>
<dbReference type="SUPFAM" id="SSF53697">
    <property type="entry name" value="SIS domain"/>
    <property type="match status" value="1"/>
</dbReference>
<dbReference type="RefSeq" id="WP_113903638.1">
    <property type="nucleotide sequence ID" value="NZ_QNSB01000004.1"/>
</dbReference>
<feature type="compositionally biased region" description="Basic residues" evidence="3">
    <location>
        <begin position="644"/>
        <end position="653"/>
    </location>
</feature>
<dbReference type="SUPFAM" id="SSF53756">
    <property type="entry name" value="UDP-Glycosyltransferase/glycogen phosphorylase"/>
    <property type="match status" value="1"/>
</dbReference>
<organism evidence="5 6">
    <name type="scientific">Brevibacterium celere</name>
    <dbReference type="NCBI Taxonomy" id="225845"/>
    <lineage>
        <taxon>Bacteria</taxon>
        <taxon>Bacillati</taxon>
        <taxon>Actinomycetota</taxon>
        <taxon>Actinomycetes</taxon>
        <taxon>Micrococcales</taxon>
        <taxon>Brevibacteriaceae</taxon>
        <taxon>Brevibacterium</taxon>
    </lineage>
</organism>
<accession>A0A366IM10</accession>
<dbReference type="CDD" id="cd05006">
    <property type="entry name" value="SIS_GmhA"/>
    <property type="match status" value="1"/>
</dbReference>
<dbReference type="GO" id="GO:0016301">
    <property type="term" value="F:kinase activity"/>
    <property type="evidence" value="ECO:0007669"/>
    <property type="project" value="UniProtKB-KW"/>
</dbReference>
<dbReference type="InterPro" id="IPR046348">
    <property type="entry name" value="SIS_dom_sf"/>
</dbReference>
<dbReference type="InterPro" id="IPR028098">
    <property type="entry name" value="Glyco_trans_4-like_N"/>
</dbReference>
<protein>
    <submittedName>
        <fullName evidence="5">Type III pantothenate kinase</fullName>
    </submittedName>
</protein>
<evidence type="ECO:0000259" key="4">
    <source>
        <dbReference type="PROSITE" id="PS51464"/>
    </source>
</evidence>
<dbReference type="PROSITE" id="PS51464">
    <property type="entry name" value="SIS"/>
    <property type="match status" value="1"/>
</dbReference>
<dbReference type="PANTHER" id="PTHR12526:SF635">
    <property type="entry name" value="GLYCOSYL TRANSFERASE GROUP 1"/>
    <property type="match status" value="1"/>
</dbReference>
<name>A0A366IM10_9MICO</name>
<evidence type="ECO:0000313" key="6">
    <source>
        <dbReference type="Proteomes" id="UP000253509"/>
    </source>
</evidence>
<dbReference type="Gene3D" id="3.40.50.10490">
    <property type="entry name" value="Glucose-6-phosphate isomerase like protein, domain 1"/>
    <property type="match status" value="1"/>
</dbReference>
<evidence type="ECO:0000256" key="3">
    <source>
        <dbReference type="SAM" id="MobiDB-lite"/>
    </source>
</evidence>
<gene>
    <name evidence="5" type="ORF">DFO65_10431</name>
</gene>
<keyword evidence="5" id="KW-0418">Kinase</keyword>
<dbReference type="InterPro" id="IPR001296">
    <property type="entry name" value="Glyco_trans_1"/>
</dbReference>
<proteinExistence type="predicted"/>
<dbReference type="Proteomes" id="UP000253509">
    <property type="component" value="Unassembled WGS sequence"/>
</dbReference>
<sequence>MHISMISEHASPLAPLGGVDAGGQNVHVGKLASELAQRGHEVTVFTRREDETSPDVVEMEPGVRVVHVSTGADRYIPKDELLDHMPAFGREVARLWSENPEQRPDILHTHFWMSGLAGRTALETAGLDVPLVHTYHALGSVKRRFQGSEDTSPAERTDLETSLGHAADAIIATCQDEVSELAALGIDTTKVSVVPCGVDTEEFRPAEWTTGSASLPTAVAAPWPCTRRKRIVSLGRLVPRKGVDLVIRGLARLAARGIDDVDLEIIGGSGTGGSIETDPEVERLSALAAQLGVEDRVRFRGQLGRDEIPEVIRSATLVACTPWYEPFGIVPLEAMACGVPVVATSVGGLQDTIVDGVTGLLIPPQDVDAFATAAARLITDPEYAQELGRAGIDRVRERFTWPAVAQRTERAYRAVLGQDDDALVSSSLARIQLPAATSSDSVDVLVRHFQGVSSAVNSLAGQISKLRQWGAVLARTLSAGGTLYCAGNGGSAAEAQHLSAELVGKYAADRPPFSAVALSTDTSAVTAISNDYGFEHVFARQVEAHARPGDILILMSTSGRSPNLVRAAETAQRLGVTTWALTGPEPSPLTAACDSSIRIDSASPHVQEAHLMAVHCLCAIFDQTIATMSARSARPATNRAPARSPRHVRSGSL</sequence>
<reference evidence="5 6" key="1">
    <citation type="submission" date="2018-06" db="EMBL/GenBank/DDBJ databases">
        <title>Freshwater and sediment microbial communities from various areas in North America, analyzing microbe dynamics in response to fracking.</title>
        <authorList>
            <person name="Lamendella R."/>
        </authorList>
    </citation>
    <scope>NUCLEOTIDE SEQUENCE [LARGE SCALE GENOMIC DNA]</scope>
    <source>
        <strain evidence="5 6">3b_TX</strain>
    </source>
</reference>
<dbReference type="PANTHER" id="PTHR12526">
    <property type="entry name" value="GLYCOSYLTRANSFERASE"/>
    <property type="match status" value="1"/>
</dbReference>
<dbReference type="GO" id="GO:0097367">
    <property type="term" value="F:carbohydrate derivative binding"/>
    <property type="evidence" value="ECO:0007669"/>
    <property type="project" value="InterPro"/>
</dbReference>
<feature type="domain" description="SIS" evidence="4">
    <location>
        <begin position="473"/>
        <end position="635"/>
    </location>
</feature>
<feature type="region of interest" description="Disordered" evidence="3">
    <location>
        <begin position="632"/>
        <end position="653"/>
    </location>
</feature>